<gene>
    <name evidence="1" type="ORF">EZV62_007712</name>
</gene>
<sequence>MRAIKGLKFNSTEFLVYISNIPMLCMTEEIGRFLGSIISDVREVDTGPSSDCLGKYVRVKVAIEVDNSYEWMCHMTRECPIAEKDGAIADEDLLYGARLKATCPPKLPVYWGWGGNSGGVQTVQ</sequence>
<protein>
    <submittedName>
        <fullName evidence="1">Uncharacterized protein</fullName>
    </submittedName>
</protein>
<accession>A0A5C7IB59</accession>
<dbReference type="OrthoDB" id="2219495at2759"/>
<evidence type="ECO:0000313" key="2">
    <source>
        <dbReference type="Proteomes" id="UP000323000"/>
    </source>
</evidence>
<organism evidence="1 2">
    <name type="scientific">Acer yangbiense</name>
    <dbReference type="NCBI Taxonomy" id="1000413"/>
    <lineage>
        <taxon>Eukaryota</taxon>
        <taxon>Viridiplantae</taxon>
        <taxon>Streptophyta</taxon>
        <taxon>Embryophyta</taxon>
        <taxon>Tracheophyta</taxon>
        <taxon>Spermatophyta</taxon>
        <taxon>Magnoliopsida</taxon>
        <taxon>eudicotyledons</taxon>
        <taxon>Gunneridae</taxon>
        <taxon>Pentapetalae</taxon>
        <taxon>rosids</taxon>
        <taxon>malvids</taxon>
        <taxon>Sapindales</taxon>
        <taxon>Sapindaceae</taxon>
        <taxon>Hippocastanoideae</taxon>
        <taxon>Acereae</taxon>
        <taxon>Acer</taxon>
    </lineage>
</organism>
<dbReference type="Proteomes" id="UP000323000">
    <property type="component" value="Chromosome 3"/>
</dbReference>
<keyword evidence="2" id="KW-1185">Reference proteome</keyword>
<evidence type="ECO:0000313" key="1">
    <source>
        <dbReference type="EMBL" id="TXG66437.1"/>
    </source>
</evidence>
<reference evidence="2" key="1">
    <citation type="journal article" date="2019" name="Gigascience">
        <title>De novo genome assembly of the endangered Acer yangbiense, a plant species with extremely small populations endemic to Yunnan Province, China.</title>
        <authorList>
            <person name="Yang J."/>
            <person name="Wariss H.M."/>
            <person name="Tao L."/>
            <person name="Zhang R."/>
            <person name="Yun Q."/>
            <person name="Hollingsworth P."/>
            <person name="Dao Z."/>
            <person name="Luo G."/>
            <person name="Guo H."/>
            <person name="Ma Y."/>
            <person name="Sun W."/>
        </authorList>
    </citation>
    <scope>NUCLEOTIDE SEQUENCE [LARGE SCALE GENOMIC DNA]</scope>
    <source>
        <strain evidence="2">cv. Malutang</strain>
    </source>
</reference>
<dbReference type="AlphaFoldDB" id="A0A5C7IB59"/>
<name>A0A5C7IB59_9ROSI</name>
<dbReference type="EMBL" id="VAHF01000003">
    <property type="protein sequence ID" value="TXG66437.1"/>
    <property type="molecule type" value="Genomic_DNA"/>
</dbReference>
<comment type="caution">
    <text evidence="1">The sequence shown here is derived from an EMBL/GenBank/DDBJ whole genome shotgun (WGS) entry which is preliminary data.</text>
</comment>
<proteinExistence type="predicted"/>